<keyword evidence="7" id="KW-0418">Kinase</keyword>
<dbReference type="UniPathway" id="UPA00097"/>
<dbReference type="GO" id="GO:0050428">
    <property type="term" value="P:3'-phosphoadenosine 5'-phosphosulfate biosynthetic process"/>
    <property type="evidence" value="ECO:0007669"/>
    <property type="project" value="TreeGrafter"/>
</dbReference>
<feature type="domain" description="ATP-sulfurylase PUA-like" evidence="12">
    <location>
        <begin position="283"/>
        <end position="437"/>
    </location>
</feature>
<comment type="similarity">
    <text evidence="3">In the C-terminal section; belongs to the sulfate adenylyltransferase family.</text>
</comment>
<dbReference type="InterPro" id="IPR059117">
    <property type="entry name" value="APS_kinase_dom"/>
</dbReference>
<keyword evidence="9" id="KW-0812">Transmembrane</keyword>
<dbReference type="Gene3D" id="3.40.50.300">
    <property type="entry name" value="P-loop containing nucleotide triphosphate hydrolases"/>
    <property type="match status" value="1"/>
</dbReference>
<evidence type="ECO:0000256" key="8">
    <source>
        <dbReference type="ARBA" id="ARBA00022840"/>
    </source>
</evidence>
<keyword evidence="6" id="KW-0547">Nucleotide-binding</keyword>
<dbReference type="NCBIfam" id="NF003013">
    <property type="entry name" value="PRK03846.1"/>
    <property type="match status" value="1"/>
</dbReference>
<dbReference type="Pfam" id="PF14306">
    <property type="entry name" value="PUA_2"/>
    <property type="match status" value="1"/>
</dbReference>
<evidence type="ECO:0000256" key="6">
    <source>
        <dbReference type="ARBA" id="ARBA00022741"/>
    </source>
</evidence>
<dbReference type="SUPFAM" id="SSF88697">
    <property type="entry name" value="PUA domain-like"/>
    <property type="match status" value="1"/>
</dbReference>
<dbReference type="GO" id="GO:0004020">
    <property type="term" value="F:adenylylsulfate kinase activity"/>
    <property type="evidence" value="ECO:0007669"/>
    <property type="project" value="InterPro"/>
</dbReference>
<dbReference type="GO" id="GO:0000103">
    <property type="term" value="P:sulfate assimilation"/>
    <property type="evidence" value="ECO:0007669"/>
    <property type="project" value="UniProtKB-UniPathway"/>
</dbReference>
<evidence type="ECO:0000259" key="11">
    <source>
        <dbReference type="Pfam" id="PF01747"/>
    </source>
</evidence>
<dbReference type="Proteomes" id="UP000054843">
    <property type="component" value="Unassembled WGS sequence"/>
</dbReference>
<dbReference type="SUPFAM" id="SSF52540">
    <property type="entry name" value="P-loop containing nucleoside triphosphate hydrolases"/>
    <property type="match status" value="1"/>
</dbReference>
<dbReference type="AlphaFoldDB" id="A0A0V1MHR6"/>
<dbReference type="InterPro" id="IPR025980">
    <property type="entry name" value="ATP-Sase_PUA-like_dom"/>
</dbReference>
<dbReference type="FunFam" id="3.10.400.10:FF:000002">
    <property type="entry name" value="ATP sulfurylase 2"/>
    <property type="match status" value="1"/>
</dbReference>
<feature type="transmembrane region" description="Helical" evidence="9">
    <location>
        <begin position="517"/>
        <end position="541"/>
    </location>
</feature>
<sequence length="700" mass="79640">MEFPLQLFNVMIPARKRIRLIFVSVYFECSAYVQPSSFSLLRAAWPAFVNETSVQKTVCIREMLFFLTKESRATNITPQSHRVTREQRAQALGKYPNFRGCTIWFTGLSGSGKTTISFALEKVLCSVGLPAYGLDGDNMRHGICKNLGFSEEDREENIRRVAEVAKLFADLGIIALASFISPFERDRRRARKIHEDSGLIFIECFIDTPLEVCERRDPKGLYEKARVGKILDFTGIDSAYEVPENPELILHAAEETVIQCVQRVLQYLHERGIFPDEALMRLGAKVRELFVDESERLRLEASLSQMPTLSLEKIDLQWLQVLSEGWATPLSGFMTETQYLQTLHFNQLIEENTISQSIPIVLPVTNEEKAKLENADLIALCYNGHTMAILLKPEFYPHRKEERCARQFGTCHLGHPTVKMIMQAGDWLVGGEVKTLKPIKWNDGLDQYRLTPMEIRQRLVEMDADAVFAFQLRNPIHNGHALLMNDTKRTLISRGYKRPVLLLHPLGGWTKDDDVPLAGIFVGVNEFFFLLFLFSGVLFSVRMKQHQTLLEEGVLDPESTLLAIFPSPMLYAGPTEVMWHARARMAAGIHFYIVGRDPAGIQHPDTGDYLYDPTHGSKILSMTPGLGDVEILPFKVAAYNKLTQQMDYFDPSRKDEFDFISGSRMRKIAREGAQPPDGFMAPKAWEVLANYYRSLQNTVQ</sequence>
<comment type="caution">
    <text evidence="13">The sequence shown here is derived from an EMBL/GenBank/DDBJ whole genome shotgun (WGS) entry which is preliminary data.</text>
</comment>
<dbReference type="InterPro" id="IPR015947">
    <property type="entry name" value="PUA-like_sf"/>
</dbReference>
<comment type="pathway">
    <text evidence="1">Sulfur metabolism; sulfate assimilation.</text>
</comment>
<dbReference type="HAMAP" id="MF_00065">
    <property type="entry name" value="Adenylyl_sulf_kinase"/>
    <property type="match status" value="1"/>
</dbReference>
<dbReference type="Pfam" id="PF01583">
    <property type="entry name" value="APS_kinase"/>
    <property type="match status" value="1"/>
</dbReference>
<dbReference type="Gene3D" id="3.10.400.10">
    <property type="entry name" value="Sulfate adenylyltransferase"/>
    <property type="match status" value="1"/>
</dbReference>
<feature type="domain" description="Sulphate adenylyltransferase catalytic" evidence="11">
    <location>
        <begin position="540"/>
        <end position="690"/>
    </location>
</feature>
<dbReference type="InterPro" id="IPR002650">
    <property type="entry name" value="Sulphate_adenylyltransferase"/>
</dbReference>
<keyword evidence="9" id="KW-0472">Membrane</keyword>
<evidence type="ECO:0000256" key="9">
    <source>
        <dbReference type="SAM" id="Phobius"/>
    </source>
</evidence>
<evidence type="ECO:0000259" key="12">
    <source>
        <dbReference type="Pfam" id="PF14306"/>
    </source>
</evidence>
<dbReference type="SUPFAM" id="SSF52374">
    <property type="entry name" value="Nucleotidylyl transferase"/>
    <property type="match status" value="1"/>
</dbReference>
<dbReference type="CDD" id="cd02027">
    <property type="entry name" value="APSK"/>
    <property type="match status" value="1"/>
</dbReference>
<dbReference type="InterPro" id="IPR027417">
    <property type="entry name" value="P-loop_NTPase"/>
</dbReference>
<evidence type="ECO:0000256" key="2">
    <source>
        <dbReference type="ARBA" id="ARBA00007268"/>
    </source>
</evidence>
<dbReference type="CDD" id="cd00517">
    <property type="entry name" value="ATPS"/>
    <property type="match status" value="1"/>
</dbReference>
<dbReference type="Gene3D" id="3.40.50.620">
    <property type="entry name" value="HUPs"/>
    <property type="match status" value="2"/>
</dbReference>
<dbReference type="OrthoDB" id="506431at2759"/>
<dbReference type="GO" id="GO:0005524">
    <property type="term" value="F:ATP binding"/>
    <property type="evidence" value="ECO:0007669"/>
    <property type="project" value="UniProtKB-KW"/>
</dbReference>
<name>A0A0V1MHR6_9BILA</name>
<dbReference type="InterPro" id="IPR014729">
    <property type="entry name" value="Rossmann-like_a/b/a_fold"/>
</dbReference>
<evidence type="ECO:0000256" key="3">
    <source>
        <dbReference type="ARBA" id="ARBA00009290"/>
    </source>
</evidence>
<keyword evidence="14" id="KW-1185">Reference proteome</keyword>
<evidence type="ECO:0000256" key="1">
    <source>
        <dbReference type="ARBA" id="ARBA00005050"/>
    </source>
</evidence>
<evidence type="ECO:0000259" key="10">
    <source>
        <dbReference type="Pfam" id="PF01583"/>
    </source>
</evidence>
<dbReference type="InterPro" id="IPR002891">
    <property type="entry name" value="APS"/>
</dbReference>
<comment type="similarity">
    <text evidence="2">In the N-terminal section; belongs to the APS kinase family.</text>
</comment>
<reference evidence="13 14" key="1">
    <citation type="submission" date="2015-01" db="EMBL/GenBank/DDBJ databases">
        <title>Evolution of Trichinella species and genotypes.</title>
        <authorList>
            <person name="Korhonen P.K."/>
            <person name="Edoardo P."/>
            <person name="Giuseppe L.R."/>
            <person name="Gasser R.B."/>
        </authorList>
    </citation>
    <scope>NUCLEOTIDE SEQUENCE [LARGE SCALE GENOMIC DNA]</scope>
    <source>
        <strain evidence="13">ISS1980</strain>
    </source>
</reference>
<proteinExistence type="inferred from homology"/>
<dbReference type="STRING" id="268474.A0A0V1MHR6"/>
<evidence type="ECO:0000256" key="4">
    <source>
        <dbReference type="ARBA" id="ARBA00022679"/>
    </source>
</evidence>
<dbReference type="FunFam" id="3.40.50.300:FF:000212">
    <property type="entry name" value="Adenylyl-sulfate kinase"/>
    <property type="match status" value="1"/>
</dbReference>
<keyword evidence="5" id="KW-0548">Nucleotidyltransferase</keyword>
<evidence type="ECO:0000256" key="5">
    <source>
        <dbReference type="ARBA" id="ARBA00022695"/>
    </source>
</evidence>
<accession>A0A0V1MHR6</accession>
<dbReference type="InterPro" id="IPR024951">
    <property type="entry name" value="Sulfurylase_cat_dom"/>
</dbReference>
<protein>
    <submittedName>
        <fullName evidence="13">Bifunctional 3'-phosphoadenosine 5'-phosphosulfate synthase 2</fullName>
    </submittedName>
</protein>
<evidence type="ECO:0000256" key="7">
    <source>
        <dbReference type="ARBA" id="ARBA00022777"/>
    </source>
</evidence>
<dbReference type="EMBL" id="JYDO01000097">
    <property type="protein sequence ID" value="KRZ71403.1"/>
    <property type="molecule type" value="Genomic_DNA"/>
</dbReference>
<gene>
    <name evidence="13" type="primary">PAPSS2</name>
    <name evidence="13" type="ORF">T10_6604</name>
</gene>
<evidence type="ECO:0000313" key="13">
    <source>
        <dbReference type="EMBL" id="KRZ71403.1"/>
    </source>
</evidence>
<keyword evidence="9" id="KW-1133">Transmembrane helix</keyword>
<dbReference type="Pfam" id="PF01747">
    <property type="entry name" value="ATP-sulfurylase"/>
    <property type="match status" value="2"/>
</dbReference>
<organism evidence="13 14">
    <name type="scientific">Trichinella papuae</name>
    <dbReference type="NCBI Taxonomy" id="268474"/>
    <lineage>
        <taxon>Eukaryota</taxon>
        <taxon>Metazoa</taxon>
        <taxon>Ecdysozoa</taxon>
        <taxon>Nematoda</taxon>
        <taxon>Enoplea</taxon>
        <taxon>Dorylaimia</taxon>
        <taxon>Trichinellida</taxon>
        <taxon>Trichinellidae</taxon>
        <taxon>Trichinella</taxon>
    </lineage>
</organism>
<keyword evidence="8" id="KW-0067">ATP-binding</keyword>
<keyword evidence="4" id="KW-0808">Transferase</keyword>
<dbReference type="NCBIfam" id="TIGR00455">
    <property type="entry name" value="apsK"/>
    <property type="match status" value="1"/>
</dbReference>
<evidence type="ECO:0000313" key="14">
    <source>
        <dbReference type="Proteomes" id="UP000054843"/>
    </source>
</evidence>
<feature type="domain" description="Sulphate adenylyltransferase catalytic" evidence="11">
    <location>
        <begin position="446"/>
        <end position="518"/>
    </location>
</feature>
<dbReference type="PANTHER" id="PTHR11055">
    <property type="entry name" value="BIFUNCTIONAL 3'-PHOSPHOADENOSINE 5'-PHOSPHOSULFATE SYNTHASE"/>
    <property type="match status" value="1"/>
</dbReference>
<feature type="domain" description="APS kinase" evidence="10">
    <location>
        <begin position="99"/>
        <end position="250"/>
    </location>
</feature>
<dbReference type="GO" id="GO:0004781">
    <property type="term" value="F:sulfate adenylyltransferase (ATP) activity"/>
    <property type="evidence" value="ECO:0007669"/>
    <property type="project" value="InterPro"/>
</dbReference>
<dbReference type="PANTHER" id="PTHR11055:SF1">
    <property type="entry name" value="PAPS SYNTHETASE, ISOFORM D"/>
    <property type="match status" value="1"/>
</dbReference>